<dbReference type="FunFam" id="3.30.160.60:FF:000624">
    <property type="entry name" value="zinc finger protein 697"/>
    <property type="match status" value="1"/>
</dbReference>
<feature type="region of interest" description="Disordered" evidence="10">
    <location>
        <begin position="384"/>
        <end position="423"/>
    </location>
</feature>
<evidence type="ECO:0000256" key="8">
    <source>
        <dbReference type="ARBA" id="ARBA00023242"/>
    </source>
</evidence>
<evidence type="ECO:0000256" key="5">
    <source>
        <dbReference type="ARBA" id="ARBA00022833"/>
    </source>
</evidence>
<feature type="non-terminal residue" evidence="12">
    <location>
        <position position="531"/>
    </location>
</feature>
<evidence type="ECO:0000256" key="2">
    <source>
        <dbReference type="ARBA" id="ARBA00022723"/>
    </source>
</evidence>
<evidence type="ECO:0000313" key="12">
    <source>
        <dbReference type="EMBL" id="EFI95249.1"/>
    </source>
</evidence>
<feature type="compositionally biased region" description="Polar residues" evidence="10">
    <location>
        <begin position="48"/>
        <end position="62"/>
    </location>
</feature>
<dbReference type="FunFam" id="3.30.160.60:FF:001102">
    <property type="entry name" value="Transcription factor IIIA"/>
    <property type="match status" value="1"/>
</dbReference>
<dbReference type="InterPro" id="IPR013087">
    <property type="entry name" value="Znf_C2H2_type"/>
</dbReference>
<feature type="domain" description="C2H2-type" evidence="11">
    <location>
        <begin position="149"/>
        <end position="178"/>
    </location>
</feature>
<evidence type="ECO:0000256" key="6">
    <source>
        <dbReference type="ARBA" id="ARBA00023015"/>
    </source>
</evidence>
<evidence type="ECO:0000259" key="11">
    <source>
        <dbReference type="PROSITE" id="PS50157"/>
    </source>
</evidence>
<evidence type="ECO:0000256" key="7">
    <source>
        <dbReference type="ARBA" id="ARBA00023163"/>
    </source>
</evidence>
<dbReference type="GO" id="GO:0000981">
    <property type="term" value="F:DNA-binding transcription factor activity, RNA polymerase II-specific"/>
    <property type="evidence" value="ECO:0007669"/>
    <property type="project" value="UniProtKB-ARBA"/>
</dbReference>
<dbReference type="InParanoid" id="D8Q9M0"/>
<dbReference type="PANTHER" id="PTHR46179:SF13">
    <property type="entry name" value="C2H2-TYPE DOMAIN-CONTAINING PROTEIN"/>
    <property type="match status" value="1"/>
</dbReference>
<dbReference type="FunCoup" id="D8Q9M0">
    <property type="interactions" value="160"/>
</dbReference>
<dbReference type="GO" id="GO:0005634">
    <property type="term" value="C:nucleus"/>
    <property type="evidence" value="ECO:0007669"/>
    <property type="project" value="UniProtKB-SubCell"/>
</dbReference>
<dbReference type="PROSITE" id="PS00028">
    <property type="entry name" value="ZINC_FINGER_C2H2_1"/>
    <property type="match status" value="7"/>
</dbReference>
<dbReference type="Proteomes" id="UP000007431">
    <property type="component" value="Unassembled WGS sequence"/>
</dbReference>
<dbReference type="PANTHER" id="PTHR46179">
    <property type="entry name" value="ZINC FINGER PROTEIN"/>
    <property type="match status" value="1"/>
</dbReference>
<keyword evidence="7" id="KW-0804">Transcription</keyword>
<keyword evidence="2" id="KW-0479">Metal-binding</keyword>
<name>D8Q9M0_SCHCM</name>
<dbReference type="GeneID" id="9591572"/>
<feature type="compositionally biased region" description="Acidic residues" evidence="10">
    <location>
        <begin position="407"/>
        <end position="416"/>
    </location>
</feature>
<keyword evidence="5" id="KW-0862">Zinc</keyword>
<gene>
    <name evidence="12" type="ORF">SCHCODRAFT_110630</name>
</gene>
<keyword evidence="4 9" id="KW-0863">Zinc-finger</keyword>
<keyword evidence="3" id="KW-0677">Repeat</keyword>
<dbReference type="OrthoDB" id="427030at2759"/>
<keyword evidence="8" id="KW-0539">Nucleus</keyword>
<evidence type="ECO:0000256" key="1">
    <source>
        <dbReference type="ARBA" id="ARBA00004123"/>
    </source>
</evidence>
<evidence type="ECO:0000256" key="4">
    <source>
        <dbReference type="ARBA" id="ARBA00022771"/>
    </source>
</evidence>
<evidence type="ECO:0000256" key="10">
    <source>
        <dbReference type="SAM" id="MobiDB-lite"/>
    </source>
</evidence>
<dbReference type="InterPro" id="IPR051061">
    <property type="entry name" value="Zinc_finger_trans_reg"/>
</dbReference>
<dbReference type="GO" id="GO:0000978">
    <property type="term" value="F:RNA polymerase II cis-regulatory region sequence-specific DNA binding"/>
    <property type="evidence" value="ECO:0007669"/>
    <property type="project" value="UniProtKB-ARBA"/>
</dbReference>
<dbReference type="InterPro" id="IPR036236">
    <property type="entry name" value="Znf_C2H2_sf"/>
</dbReference>
<dbReference type="Pfam" id="PF00096">
    <property type="entry name" value="zf-C2H2"/>
    <property type="match status" value="2"/>
</dbReference>
<feature type="domain" description="C2H2-type" evidence="11">
    <location>
        <begin position="179"/>
        <end position="209"/>
    </location>
</feature>
<sequence>MTSLTHTETVLGKRKAYVLHLASSPEPSTAQSDSEYEPPEESIPSGSRTPAGSKTPTRSRTPSGGRALSRPKTPIIVNGKLVKDTKKRYACTFEGCDKAYTKPSRLEEHARSHTGQRPFVCATCNKSYLRETHLQAHSRSHLPESARPFECTVPGCGKRLWTSQHLRVHLDWHNGAKPFQCTEEGCDEAFAKHHQLRTHICTAHCPEGTKPYRCEHEGCAKSFSTNQKLRAHVRTHDETRYACLTCSPAASFATWTALQHHNRTTHPPICNHPSCNGKQFTSQKGLRAHQKLHEQQEVERAMNGNQSDAEDDDQPPRKKRRGGEVGRDWKCEVVGCGKCFKSKKALTTHTNVTHLGHREFVCAHEGCGRAFGYKHLLQRHVAKIHTRTSSSSSEENEGSGADAGSGAEDDDDEQSAVEDTHAEDNTLIDLITGSTYAKKAQDRLRSATSLCCPYPDLSGLPLLSDATSSTLLPGAASSLLPTTSTSHACEYVFSRAYDLRRHLRATHGLETDKDALDAWVRKEKRLKAAAA</sequence>
<reference evidence="12 13" key="1">
    <citation type="journal article" date="2010" name="Nat. Biotechnol.">
        <title>Genome sequence of the model mushroom Schizophyllum commune.</title>
        <authorList>
            <person name="Ohm R.A."/>
            <person name="de Jong J.F."/>
            <person name="Lugones L.G."/>
            <person name="Aerts A."/>
            <person name="Kothe E."/>
            <person name="Stajich J.E."/>
            <person name="de Vries R.P."/>
            <person name="Record E."/>
            <person name="Levasseur A."/>
            <person name="Baker S.E."/>
            <person name="Bartholomew K.A."/>
            <person name="Coutinho P.M."/>
            <person name="Erdmann S."/>
            <person name="Fowler T.J."/>
            <person name="Gathman A.C."/>
            <person name="Lombard V."/>
            <person name="Henrissat B."/>
            <person name="Knabe N."/>
            <person name="Kuees U."/>
            <person name="Lilly W.W."/>
            <person name="Lindquist E."/>
            <person name="Lucas S."/>
            <person name="Magnuson J.K."/>
            <person name="Piumi F."/>
            <person name="Raudaskoski M."/>
            <person name="Salamov A."/>
            <person name="Schmutz J."/>
            <person name="Schwarze F.W.M.R."/>
            <person name="vanKuyk P.A."/>
            <person name="Horton J.S."/>
            <person name="Grigoriev I.V."/>
            <person name="Woesten H.A.B."/>
        </authorList>
    </citation>
    <scope>NUCLEOTIDE SEQUENCE [LARGE SCALE GENOMIC DNA]</scope>
    <source>
        <strain evidence="13">H4-8 / FGSC 9210</strain>
    </source>
</reference>
<feature type="compositionally biased region" description="Low complexity" evidence="10">
    <location>
        <begin position="389"/>
        <end position="406"/>
    </location>
</feature>
<dbReference type="SUPFAM" id="SSF57667">
    <property type="entry name" value="beta-beta-alpha zinc fingers"/>
    <property type="match status" value="4"/>
</dbReference>
<dbReference type="KEGG" id="scm:SCHCO_02509548"/>
<feature type="domain" description="C2H2-type" evidence="11">
    <location>
        <begin position="329"/>
        <end position="359"/>
    </location>
</feature>
<organism evidence="13">
    <name type="scientific">Schizophyllum commune (strain H4-8 / FGSC 9210)</name>
    <name type="common">Split gill fungus</name>
    <dbReference type="NCBI Taxonomy" id="578458"/>
    <lineage>
        <taxon>Eukaryota</taxon>
        <taxon>Fungi</taxon>
        <taxon>Dikarya</taxon>
        <taxon>Basidiomycota</taxon>
        <taxon>Agaricomycotina</taxon>
        <taxon>Agaricomycetes</taxon>
        <taxon>Agaricomycetidae</taxon>
        <taxon>Agaricales</taxon>
        <taxon>Schizophyllaceae</taxon>
        <taxon>Schizophyllum</taxon>
    </lineage>
</organism>
<dbReference type="GO" id="GO:0008270">
    <property type="term" value="F:zinc ion binding"/>
    <property type="evidence" value="ECO:0007669"/>
    <property type="project" value="UniProtKB-KW"/>
</dbReference>
<feature type="compositionally biased region" description="Basic and acidic residues" evidence="10">
    <location>
        <begin position="291"/>
        <end position="300"/>
    </location>
</feature>
<proteinExistence type="predicted"/>
<keyword evidence="6" id="KW-0805">Transcription regulation</keyword>
<dbReference type="eggNOG" id="KOG1721">
    <property type="taxonomic scope" value="Eukaryota"/>
</dbReference>
<dbReference type="OMA" id="MLTGEGY"/>
<dbReference type="VEuPathDB" id="FungiDB:SCHCODRAFT_02509548"/>
<keyword evidence="13" id="KW-1185">Reference proteome</keyword>
<comment type="subcellular location">
    <subcellularLocation>
        <location evidence="1">Nucleus</location>
    </subcellularLocation>
</comment>
<dbReference type="Gene3D" id="3.30.160.60">
    <property type="entry name" value="Classic Zinc Finger"/>
    <property type="match status" value="6"/>
</dbReference>
<evidence type="ECO:0000256" key="9">
    <source>
        <dbReference type="PROSITE-ProRule" id="PRU00042"/>
    </source>
</evidence>
<dbReference type="FunFam" id="3.30.160.60:FF:000072">
    <property type="entry name" value="zinc finger protein 143 isoform X1"/>
    <property type="match status" value="1"/>
</dbReference>
<dbReference type="PROSITE" id="PS50157">
    <property type="entry name" value="ZINC_FINGER_C2H2_2"/>
    <property type="match status" value="7"/>
</dbReference>
<dbReference type="AlphaFoldDB" id="D8Q9M0"/>
<dbReference type="HOGENOM" id="CLU_002678_91_2_1"/>
<evidence type="ECO:0000256" key="3">
    <source>
        <dbReference type="ARBA" id="ARBA00022737"/>
    </source>
</evidence>
<feature type="region of interest" description="Disordered" evidence="10">
    <location>
        <begin position="21"/>
        <end position="76"/>
    </location>
</feature>
<accession>D8Q9M0</accession>
<evidence type="ECO:0000313" key="13">
    <source>
        <dbReference type="Proteomes" id="UP000007431"/>
    </source>
</evidence>
<feature type="region of interest" description="Disordered" evidence="10">
    <location>
        <begin position="281"/>
        <end position="324"/>
    </location>
</feature>
<feature type="domain" description="C2H2-type" evidence="11">
    <location>
        <begin position="212"/>
        <end position="241"/>
    </location>
</feature>
<protein>
    <recommendedName>
        <fullName evidence="11">C2H2-type domain-containing protein</fullName>
    </recommendedName>
</protein>
<feature type="domain" description="C2H2-type" evidence="11">
    <location>
        <begin position="360"/>
        <end position="390"/>
    </location>
</feature>
<dbReference type="SMART" id="SM00355">
    <property type="entry name" value="ZnF_C2H2"/>
    <property type="match status" value="10"/>
</dbReference>
<dbReference type="RefSeq" id="XP_003030152.1">
    <property type="nucleotide sequence ID" value="XM_003030106.1"/>
</dbReference>
<dbReference type="EMBL" id="GL377308">
    <property type="protein sequence ID" value="EFI95249.1"/>
    <property type="molecule type" value="Genomic_DNA"/>
</dbReference>
<feature type="domain" description="C2H2-type" evidence="11">
    <location>
        <begin position="89"/>
        <end position="118"/>
    </location>
</feature>
<feature type="domain" description="C2H2-type" evidence="11">
    <location>
        <begin position="119"/>
        <end position="146"/>
    </location>
</feature>